<sequence>MGVCSGSQSTLNSPYGWALTRLSHQGVNGTVNLTVRHSIRELAPSSKELPNGRMWKRGDRNRTSCLGEGSKGVSGTDQGGRGRKGAPFWKGCTDGPFLPLLIVFLSVHDKSNFNVWDGRGKE</sequence>
<keyword evidence="3" id="KW-1185">Reference proteome</keyword>
<evidence type="ECO:0000256" key="1">
    <source>
        <dbReference type="SAM" id="MobiDB-lite"/>
    </source>
</evidence>
<organism evidence="2 3">
    <name type="scientific">Caerostris darwini</name>
    <dbReference type="NCBI Taxonomy" id="1538125"/>
    <lineage>
        <taxon>Eukaryota</taxon>
        <taxon>Metazoa</taxon>
        <taxon>Ecdysozoa</taxon>
        <taxon>Arthropoda</taxon>
        <taxon>Chelicerata</taxon>
        <taxon>Arachnida</taxon>
        <taxon>Araneae</taxon>
        <taxon>Araneomorphae</taxon>
        <taxon>Entelegynae</taxon>
        <taxon>Araneoidea</taxon>
        <taxon>Araneidae</taxon>
        <taxon>Caerostris</taxon>
    </lineage>
</organism>
<dbReference type="EMBL" id="BPLQ01004307">
    <property type="protein sequence ID" value="GIY07163.1"/>
    <property type="molecule type" value="Genomic_DNA"/>
</dbReference>
<dbReference type="Proteomes" id="UP001054837">
    <property type="component" value="Unassembled WGS sequence"/>
</dbReference>
<proteinExistence type="predicted"/>
<dbReference type="AlphaFoldDB" id="A0AAV4QAU0"/>
<evidence type="ECO:0000313" key="2">
    <source>
        <dbReference type="EMBL" id="GIY07163.1"/>
    </source>
</evidence>
<feature type="region of interest" description="Disordered" evidence="1">
    <location>
        <begin position="47"/>
        <end position="85"/>
    </location>
</feature>
<protein>
    <submittedName>
        <fullName evidence="2">Uncharacterized protein</fullName>
    </submittedName>
</protein>
<gene>
    <name evidence="2" type="ORF">CDAR_393351</name>
</gene>
<comment type="caution">
    <text evidence="2">The sequence shown here is derived from an EMBL/GenBank/DDBJ whole genome shotgun (WGS) entry which is preliminary data.</text>
</comment>
<name>A0AAV4QAU0_9ARAC</name>
<accession>A0AAV4QAU0</accession>
<reference evidence="2 3" key="1">
    <citation type="submission" date="2021-06" db="EMBL/GenBank/DDBJ databases">
        <title>Caerostris darwini draft genome.</title>
        <authorList>
            <person name="Kono N."/>
            <person name="Arakawa K."/>
        </authorList>
    </citation>
    <scope>NUCLEOTIDE SEQUENCE [LARGE SCALE GENOMIC DNA]</scope>
</reference>
<evidence type="ECO:0000313" key="3">
    <source>
        <dbReference type="Proteomes" id="UP001054837"/>
    </source>
</evidence>